<evidence type="ECO:0000313" key="2">
    <source>
        <dbReference type="EMBL" id="MBC6464049.1"/>
    </source>
</evidence>
<keyword evidence="3" id="KW-1185">Reference proteome</keyword>
<evidence type="ECO:0008006" key="4">
    <source>
        <dbReference type="Google" id="ProtNLM"/>
    </source>
</evidence>
<keyword evidence="1" id="KW-1133">Transmembrane helix</keyword>
<keyword evidence="1" id="KW-0812">Transmembrane</keyword>
<dbReference type="EMBL" id="JABVEC010000001">
    <property type="protein sequence ID" value="MBC6464049.1"/>
    <property type="molecule type" value="Genomic_DNA"/>
</dbReference>
<evidence type="ECO:0000313" key="3">
    <source>
        <dbReference type="Proteomes" id="UP000805614"/>
    </source>
</evidence>
<sequence>MARTRPDNGAISLSGLLNFCAVVILVCALFLIIDVRHRMTGYRAVYGQGVQGTATVTDCGSHLISTYCVGDFTSADGRVKRSEIRVNGAAELLEETGRGPRSAAPVLVPAVMSDAGAGEAWTLQGKPWLRPGKAQLLALVPVAAPVVVLWILLRGGPGARRQRIDHVRLIRSRRTHQREIARIRRGRAG</sequence>
<feature type="transmembrane region" description="Helical" evidence="1">
    <location>
        <begin position="12"/>
        <end position="33"/>
    </location>
</feature>
<comment type="caution">
    <text evidence="2">The sequence shown here is derived from an EMBL/GenBank/DDBJ whole genome shotgun (WGS) entry which is preliminary data.</text>
</comment>
<dbReference type="Proteomes" id="UP000805614">
    <property type="component" value="Unassembled WGS sequence"/>
</dbReference>
<gene>
    <name evidence="2" type="ORF">HKK74_00835</name>
</gene>
<evidence type="ECO:0000256" key="1">
    <source>
        <dbReference type="SAM" id="Phobius"/>
    </source>
</evidence>
<reference evidence="2 3" key="1">
    <citation type="submission" date="2020-06" db="EMBL/GenBank/DDBJ databases">
        <title>Actinomadura xiongansis sp. nov., isolated from soil of Baiyangdian.</title>
        <authorList>
            <person name="Zhang X."/>
        </authorList>
    </citation>
    <scope>NUCLEOTIDE SEQUENCE [LARGE SCALE GENOMIC DNA]</scope>
    <source>
        <strain evidence="2 3">HBUM206468</strain>
    </source>
</reference>
<feature type="transmembrane region" description="Helical" evidence="1">
    <location>
        <begin position="134"/>
        <end position="153"/>
    </location>
</feature>
<proteinExistence type="predicted"/>
<keyword evidence="1" id="KW-0472">Membrane</keyword>
<name>A0ABR7LH27_9ACTN</name>
<accession>A0ABR7LH27</accession>
<dbReference type="RefSeq" id="WP_187240970.1">
    <property type="nucleotide sequence ID" value="NZ_BAAAOK010000011.1"/>
</dbReference>
<protein>
    <recommendedName>
        <fullName evidence="4">DUF3592 domain-containing protein</fullName>
    </recommendedName>
</protein>
<organism evidence="2 3">
    <name type="scientific">Actinomadura alba</name>
    <dbReference type="NCBI Taxonomy" id="406431"/>
    <lineage>
        <taxon>Bacteria</taxon>
        <taxon>Bacillati</taxon>
        <taxon>Actinomycetota</taxon>
        <taxon>Actinomycetes</taxon>
        <taxon>Streptosporangiales</taxon>
        <taxon>Thermomonosporaceae</taxon>
        <taxon>Actinomadura</taxon>
    </lineage>
</organism>